<feature type="transmembrane region" description="Helical" evidence="1">
    <location>
        <begin position="12"/>
        <end position="32"/>
    </location>
</feature>
<keyword evidence="1" id="KW-0472">Membrane</keyword>
<proteinExistence type="predicted"/>
<keyword evidence="1" id="KW-1133">Transmembrane helix</keyword>
<reference evidence="2 3" key="1">
    <citation type="submission" date="2019-03" db="EMBL/GenBank/DDBJ databases">
        <authorList>
            <consortium name="Pathogen Informatics"/>
        </authorList>
    </citation>
    <scope>NUCLEOTIDE SEQUENCE [LARGE SCALE GENOMIC DNA]</scope>
    <source>
        <strain evidence="2 3">NCTC9001</strain>
    </source>
</reference>
<protein>
    <submittedName>
        <fullName evidence="2">Uncharacterized protein</fullName>
    </submittedName>
</protein>
<evidence type="ECO:0000313" key="2">
    <source>
        <dbReference type="EMBL" id="VFS17337.1"/>
    </source>
</evidence>
<keyword evidence="1" id="KW-0812">Transmembrane</keyword>
<dbReference type="Proteomes" id="UP000372890">
    <property type="component" value="Unassembled WGS sequence"/>
</dbReference>
<dbReference type="AlphaFoldDB" id="A0A484X2D9"/>
<evidence type="ECO:0000256" key="1">
    <source>
        <dbReference type="SAM" id="Phobius"/>
    </source>
</evidence>
<sequence>MQAFYPKNLLFIRVIANYLMQSYVMLGKVIFYY</sequence>
<organism evidence="2 3">
    <name type="scientific">Escherichia coli</name>
    <dbReference type="NCBI Taxonomy" id="562"/>
    <lineage>
        <taxon>Bacteria</taxon>
        <taxon>Pseudomonadati</taxon>
        <taxon>Pseudomonadota</taxon>
        <taxon>Gammaproteobacteria</taxon>
        <taxon>Enterobacterales</taxon>
        <taxon>Enterobacteriaceae</taxon>
        <taxon>Escherichia</taxon>
    </lineage>
</organism>
<name>A0A484X2D9_ECOLX</name>
<evidence type="ECO:0000313" key="3">
    <source>
        <dbReference type="Proteomes" id="UP000372890"/>
    </source>
</evidence>
<gene>
    <name evidence="2" type="ORF">NCTC9001_01950</name>
</gene>
<dbReference type="EMBL" id="CAADIS010000004">
    <property type="protein sequence ID" value="VFS17337.1"/>
    <property type="molecule type" value="Genomic_DNA"/>
</dbReference>
<accession>A0A484X2D9</accession>